<evidence type="ECO:0008006" key="4">
    <source>
        <dbReference type="Google" id="ProtNLM"/>
    </source>
</evidence>
<sequence>MNYKLLTGTLLASSVLLAACGNGEEKKENKTEETNKVKEKPTTEAPTTETPTTEAPTTEAPTTEKPITEAPTTEIVTTEAPVAANYNNITSQTQLETIIYSPSISEVDKVAAYNSAVRNGVIPQGTVMEGPAIAAYESSVAIQNGVGKKEQMAQRYQSWVDSGLMTEEEMEAELAKFD</sequence>
<protein>
    <recommendedName>
        <fullName evidence="4">Lipoprotein</fullName>
    </recommendedName>
</protein>
<evidence type="ECO:0000313" key="3">
    <source>
        <dbReference type="EMBL" id="QYA32287.1"/>
    </source>
</evidence>
<evidence type="ECO:0000256" key="1">
    <source>
        <dbReference type="SAM" id="MobiDB-lite"/>
    </source>
</evidence>
<evidence type="ECO:0000256" key="2">
    <source>
        <dbReference type="SAM" id="SignalP"/>
    </source>
</evidence>
<proteinExistence type="predicted"/>
<dbReference type="PROSITE" id="PS51257">
    <property type="entry name" value="PROKAR_LIPOPROTEIN"/>
    <property type="match status" value="1"/>
</dbReference>
<dbReference type="AlphaFoldDB" id="A0AAT9P2M6"/>
<dbReference type="EMBL" id="CP079955">
    <property type="protein sequence ID" value="QYA32287.1"/>
    <property type="molecule type" value="Genomic_DNA"/>
</dbReference>
<feature type="chain" id="PRO_5044006464" description="Lipoprotein" evidence="2">
    <location>
        <begin position="19"/>
        <end position="178"/>
    </location>
</feature>
<feature type="compositionally biased region" description="Low complexity" evidence="1">
    <location>
        <begin position="43"/>
        <end position="74"/>
    </location>
</feature>
<feature type="region of interest" description="Disordered" evidence="1">
    <location>
        <begin position="21"/>
        <end position="74"/>
    </location>
</feature>
<accession>A0AAT9P2M6</accession>
<feature type="signal peptide" evidence="2">
    <location>
        <begin position="1"/>
        <end position="18"/>
    </location>
</feature>
<keyword evidence="2" id="KW-0732">Signal</keyword>
<gene>
    <name evidence="3" type="ORF">KYI10_07800</name>
</gene>
<organism evidence="3">
    <name type="scientific">Macrococcus psychrotolerans</name>
    <dbReference type="NCBI Taxonomy" id="3039389"/>
    <lineage>
        <taxon>Bacteria</taxon>
        <taxon>Bacillati</taxon>
        <taxon>Bacillota</taxon>
        <taxon>Bacilli</taxon>
        <taxon>Bacillales</taxon>
        <taxon>Staphylococcaceae</taxon>
        <taxon>Macrococcus</taxon>
    </lineage>
</organism>
<reference evidence="3" key="1">
    <citation type="submission" date="2021-07" db="EMBL/GenBank/DDBJ databases">
        <title>Prevalence and characterization of methicillin-resistant Macrococcus spp. in food producing animals and meat in Switzerland in 2019.</title>
        <authorList>
            <person name="Keller J.E."/>
            <person name="Schwendener S."/>
            <person name="Neuenschwander J."/>
            <person name="Overesch G."/>
            <person name="Perreten V."/>
        </authorList>
    </citation>
    <scope>NUCLEOTIDE SEQUENCE</scope>
    <source>
        <strain evidence="3">19Msa1099</strain>
    </source>
</reference>
<feature type="compositionally biased region" description="Basic and acidic residues" evidence="1">
    <location>
        <begin position="23"/>
        <end position="42"/>
    </location>
</feature>
<name>A0AAT9P2M6_9STAP</name>